<name>A0ABN8RE17_9CNID</name>
<feature type="compositionally biased region" description="Basic and acidic residues" evidence="1">
    <location>
        <begin position="177"/>
        <end position="187"/>
    </location>
</feature>
<gene>
    <name evidence="2" type="ORF">PLOB_00019342</name>
</gene>
<feature type="region of interest" description="Disordered" evidence="1">
    <location>
        <begin position="149"/>
        <end position="238"/>
    </location>
</feature>
<comment type="caution">
    <text evidence="2">The sequence shown here is derived from an EMBL/GenBank/DDBJ whole genome shotgun (WGS) entry which is preliminary data.</text>
</comment>
<keyword evidence="3" id="KW-1185">Reference proteome</keyword>
<evidence type="ECO:0000256" key="1">
    <source>
        <dbReference type="SAM" id="MobiDB-lite"/>
    </source>
</evidence>
<protein>
    <submittedName>
        <fullName evidence="2">Uncharacterized protein</fullName>
    </submittedName>
</protein>
<proteinExistence type="predicted"/>
<dbReference type="Proteomes" id="UP001159405">
    <property type="component" value="Unassembled WGS sequence"/>
</dbReference>
<dbReference type="EMBL" id="CALNXK010000226">
    <property type="protein sequence ID" value="CAH3177481.1"/>
    <property type="molecule type" value="Genomic_DNA"/>
</dbReference>
<evidence type="ECO:0000313" key="3">
    <source>
        <dbReference type="Proteomes" id="UP001159405"/>
    </source>
</evidence>
<reference evidence="2 3" key="1">
    <citation type="submission" date="2022-05" db="EMBL/GenBank/DDBJ databases">
        <authorList>
            <consortium name="Genoscope - CEA"/>
            <person name="William W."/>
        </authorList>
    </citation>
    <scope>NUCLEOTIDE SEQUENCE [LARGE SCALE GENOMIC DNA]</scope>
</reference>
<sequence length="329" mass="36709">AYLEEDIIDEASVKDLSQREADAPIFSKLHISYGKAVTFKKEFGMNASKSRPSSPPSAVKPTMADIATFTPELRRLYLSKRKMIGTKATEKWGTKFPKFNTPQAKLELSEFSAQLEPVCGIPDVGFNAEGIAKHIQNFCNEQRRYQKLKTSNSKDPVTKVTAEEEHVKIKKKKKRNLKELHTHKDLSETDESDGEKCDNKSVSSNKSGEQDDLSTGHDTEILNESSDEHETPKASVDKKECTLDSWPLKTNQVIVKAVFSRLISRDDAAGVLKKKFSVQQKNLTALSPIQVLGVLAKKLVNSGYCTISNMENINSLKMSDLSVSKEIEL</sequence>
<organism evidence="2 3">
    <name type="scientific">Porites lobata</name>
    <dbReference type="NCBI Taxonomy" id="104759"/>
    <lineage>
        <taxon>Eukaryota</taxon>
        <taxon>Metazoa</taxon>
        <taxon>Cnidaria</taxon>
        <taxon>Anthozoa</taxon>
        <taxon>Hexacorallia</taxon>
        <taxon>Scleractinia</taxon>
        <taxon>Fungiina</taxon>
        <taxon>Poritidae</taxon>
        <taxon>Porites</taxon>
    </lineage>
</organism>
<accession>A0ABN8RE17</accession>
<evidence type="ECO:0000313" key="2">
    <source>
        <dbReference type="EMBL" id="CAH3177481.1"/>
    </source>
</evidence>
<feature type="non-terminal residue" evidence="2">
    <location>
        <position position="1"/>
    </location>
</feature>
<feature type="compositionally biased region" description="Basic and acidic residues" evidence="1">
    <location>
        <begin position="214"/>
        <end position="238"/>
    </location>
</feature>